<dbReference type="SUPFAM" id="SSF89124">
    <property type="entry name" value="Nop domain"/>
    <property type="match status" value="1"/>
</dbReference>
<evidence type="ECO:0000313" key="9">
    <source>
        <dbReference type="Proteomes" id="UP000315496"/>
    </source>
</evidence>
<dbReference type="SMART" id="SM00931">
    <property type="entry name" value="NOSIC"/>
    <property type="match status" value="1"/>
</dbReference>
<name>A0A4Z1SZC4_GIAMU</name>
<evidence type="ECO:0000256" key="5">
    <source>
        <dbReference type="ARBA" id="ARBA00040742"/>
    </source>
</evidence>
<dbReference type="VEuPathDB" id="GiardiaDB:GMRT_15580"/>
<sequence>MHLLFESAPGLAIFSVRDFDDVAKFTREVQDSIADAGAFASLVKLVAFQAFAGNDESAAFYRVLDEGVAPETLIAFIRSVGCPSIMVVDERLRISLQGHGIIAEYGPAAIELSRGVRRHYAKLMGAEVTSEQLSATTLGLAHLIARNTVSFDKHRADSMAIQGVGHYETVTKNANTFFMRLSEWYSYHFPELRRILGDRHEAYPQVVLAIGRKESLQEPDGEAKRRLYALDGACLDTVTCDKIVAAASVSIGMQLQDADLEAVLSLAKQTMALFTEREALSTYLSEKMAEIAPNTATLMGDIPASRLIARAGGLRSLAKAPASTIQILGAEKALFRALKQRSKRTPKFGIIFSSPQVSRVDIRKKGTVARNLACYIARASKMDCFGMTRDNTFGLTLRDLLEERIAFYRAGRGATQKTMEAMHKLFPNGTSYRTDSVTETKTDSISTPASKTQASELPSRGEKEEKRERHDKKEKRKKKHE</sequence>
<dbReference type="Pfam" id="PF08156">
    <property type="entry name" value="NOP5NT"/>
    <property type="match status" value="1"/>
</dbReference>
<evidence type="ECO:0000256" key="2">
    <source>
        <dbReference type="ARBA" id="ARBA00009211"/>
    </source>
</evidence>
<dbReference type="Proteomes" id="UP000315496">
    <property type="component" value="Chromosome 2"/>
</dbReference>
<keyword evidence="9" id="KW-1185">Reference proteome</keyword>
<dbReference type="GO" id="GO:0032040">
    <property type="term" value="C:small-subunit processome"/>
    <property type="evidence" value="ECO:0007669"/>
    <property type="project" value="InterPro"/>
</dbReference>
<accession>A0A4Z1SZC4</accession>
<keyword evidence="4" id="KW-0539">Nucleus</keyword>
<feature type="domain" description="Nop" evidence="7">
    <location>
        <begin position="291"/>
        <end position="410"/>
    </location>
</feature>
<dbReference type="InterPro" id="IPR012974">
    <property type="entry name" value="NOP58/56_N"/>
</dbReference>
<evidence type="ECO:0000313" key="8">
    <source>
        <dbReference type="EMBL" id="TNJ28828.1"/>
    </source>
</evidence>
<dbReference type="InterPro" id="IPR045056">
    <property type="entry name" value="Nop56/Nop58"/>
</dbReference>
<gene>
    <name evidence="8" type="ORF">GMRT_15580</name>
</gene>
<dbReference type="Gene3D" id="1.10.246.90">
    <property type="entry name" value="Nop domain"/>
    <property type="match status" value="1"/>
</dbReference>
<dbReference type="InterPro" id="IPR042239">
    <property type="entry name" value="Nop_C"/>
</dbReference>
<dbReference type="Gene3D" id="1.10.287.4070">
    <property type="match status" value="1"/>
</dbReference>
<dbReference type="PROSITE" id="PS51358">
    <property type="entry name" value="NOP"/>
    <property type="match status" value="1"/>
</dbReference>
<reference evidence="8 9" key="1">
    <citation type="submission" date="2019-05" db="EMBL/GenBank/DDBJ databases">
        <title>The compact genome of Giardia muris reveals important steps in the evolution of intestinal protozoan parasites.</title>
        <authorList>
            <person name="Xu F."/>
            <person name="Jimenez-Gonzalez A."/>
            <person name="Einarsson E."/>
            <person name="Astvaldsson A."/>
            <person name="Peirasmaki D."/>
            <person name="Eckmann L."/>
            <person name="Andersson J.O."/>
            <person name="Svard S.G."/>
            <person name="Jerlstrom-Hultqvist J."/>
        </authorList>
    </citation>
    <scope>NUCLEOTIDE SEQUENCE [LARGE SCALE GENOMIC DNA]</scope>
    <source>
        <strain evidence="8 9">Roberts-Thomson</strain>
    </source>
</reference>
<comment type="caution">
    <text evidence="8">The sequence shown here is derived from an EMBL/GenBank/DDBJ whole genome shotgun (WGS) entry which is preliminary data.</text>
</comment>
<feature type="compositionally biased region" description="Basic and acidic residues" evidence="6">
    <location>
        <begin position="459"/>
        <end position="468"/>
    </location>
</feature>
<dbReference type="OrthoDB" id="6780543at2759"/>
<evidence type="ECO:0000259" key="7">
    <source>
        <dbReference type="PROSITE" id="PS51358"/>
    </source>
</evidence>
<dbReference type="InterPro" id="IPR002687">
    <property type="entry name" value="Nop_dom"/>
</dbReference>
<dbReference type="GO" id="GO:0031428">
    <property type="term" value="C:box C/D methylation guide snoRNP complex"/>
    <property type="evidence" value="ECO:0007669"/>
    <property type="project" value="InterPro"/>
</dbReference>
<proteinExistence type="inferred from homology"/>
<organism evidence="8 9">
    <name type="scientific">Giardia muris</name>
    <dbReference type="NCBI Taxonomy" id="5742"/>
    <lineage>
        <taxon>Eukaryota</taxon>
        <taxon>Metamonada</taxon>
        <taxon>Diplomonadida</taxon>
        <taxon>Hexamitidae</taxon>
        <taxon>Giardiinae</taxon>
        <taxon>Giardia</taxon>
    </lineage>
</organism>
<dbReference type="GO" id="GO:0030515">
    <property type="term" value="F:snoRNA binding"/>
    <property type="evidence" value="ECO:0007669"/>
    <property type="project" value="InterPro"/>
</dbReference>
<dbReference type="InterPro" id="IPR012976">
    <property type="entry name" value="NOSIC"/>
</dbReference>
<comment type="subcellular location">
    <subcellularLocation>
        <location evidence="1">Nucleus</location>
        <location evidence="1">Nucleolus</location>
    </subcellularLocation>
</comment>
<dbReference type="AlphaFoldDB" id="A0A4Z1SZC4"/>
<dbReference type="InterPro" id="IPR036070">
    <property type="entry name" value="Nop_dom_sf"/>
</dbReference>
<comment type="similarity">
    <text evidence="2">Belongs to the NOP5/NOP56 family.</text>
</comment>
<evidence type="ECO:0000256" key="1">
    <source>
        <dbReference type="ARBA" id="ARBA00004604"/>
    </source>
</evidence>
<keyword evidence="3" id="KW-0690">Ribosome biogenesis</keyword>
<protein>
    <recommendedName>
        <fullName evidence="5">Nucleolar protein 56</fullName>
    </recommendedName>
</protein>
<evidence type="ECO:0000256" key="3">
    <source>
        <dbReference type="ARBA" id="ARBA00022517"/>
    </source>
</evidence>
<dbReference type="EMBL" id="VDLU01000002">
    <property type="protein sequence ID" value="TNJ28828.1"/>
    <property type="molecule type" value="Genomic_DNA"/>
</dbReference>
<evidence type="ECO:0000256" key="4">
    <source>
        <dbReference type="ARBA" id="ARBA00023242"/>
    </source>
</evidence>
<feature type="compositionally biased region" description="Polar residues" evidence="6">
    <location>
        <begin position="443"/>
        <end position="456"/>
    </location>
</feature>
<dbReference type="Pfam" id="PF01798">
    <property type="entry name" value="Nop"/>
    <property type="match status" value="1"/>
</dbReference>
<feature type="compositionally biased region" description="Basic residues" evidence="6">
    <location>
        <begin position="469"/>
        <end position="481"/>
    </location>
</feature>
<dbReference type="PANTHER" id="PTHR10894">
    <property type="entry name" value="NUCLEOLAR PROTEIN 5 NUCLEOLAR PROTEIN NOP5 NOP58"/>
    <property type="match status" value="1"/>
</dbReference>
<dbReference type="GO" id="GO:0042254">
    <property type="term" value="P:ribosome biogenesis"/>
    <property type="evidence" value="ECO:0007669"/>
    <property type="project" value="UniProtKB-KW"/>
</dbReference>
<dbReference type="PANTHER" id="PTHR10894:SF0">
    <property type="entry name" value="NUCLEOLAR PROTEIN 56"/>
    <property type="match status" value="1"/>
</dbReference>
<feature type="region of interest" description="Disordered" evidence="6">
    <location>
        <begin position="425"/>
        <end position="481"/>
    </location>
</feature>
<evidence type="ECO:0000256" key="6">
    <source>
        <dbReference type="SAM" id="MobiDB-lite"/>
    </source>
</evidence>